<dbReference type="Pfam" id="PF08448">
    <property type="entry name" value="PAS_4"/>
    <property type="match status" value="1"/>
</dbReference>
<dbReference type="PROSITE" id="PS50885">
    <property type="entry name" value="HAMP"/>
    <property type="match status" value="1"/>
</dbReference>
<dbReference type="SUPFAM" id="SSF55874">
    <property type="entry name" value="ATPase domain of HSP90 chaperone/DNA topoisomerase II/histidine kinase"/>
    <property type="match status" value="1"/>
</dbReference>
<reference evidence="16 17" key="1">
    <citation type="journal article" date="2023" name="Antonie Van Leeuwenhoek">
        <title>Mesoterricola silvestris gen. nov., sp. nov., Mesoterricola sediminis sp. nov., Geothrix oryzae sp. nov., Geothrix edaphica sp. nov., Geothrix rubra sp. nov., and Geothrix limicola sp. nov., six novel members of Acidobacteriota isolated from soils.</title>
        <authorList>
            <person name="Itoh H."/>
            <person name="Sugisawa Y."/>
            <person name="Mise K."/>
            <person name="Xu Z."/>
            <person name="Kuniyasu M."/>
            <person name="Ushijima N."/>
            <person name="Kawano K."/>
            <person name="Kobayashi E."/>
            <person name="Shiratori Y."/>
            <person name="Masuda Y."/>
            <person name="Senoo K."/>
        </authorList>
    </citation>
    <scope>NUCLEOTIDE SEQUENCE [LARGE SCALE GENOMIC DNA]</scope>
    <source>
        <strain evidence="16 17">Red804</strain>
    </source>
</reference>
<dbReference type="CDD" id="cd00082">
    <property type="entry name" value="HisKA"/>
    <property type="match status" value="1"/>
</dbReference>
<evidence type="ECO:0000256" key="12">
    <source>
        <dbReference type="ARBA" id="ARBA00023136"/>
    </source>
</evidence>
<dbReference type="InterPro" id="IPR035965">
    <property type="entry name" value="PAS-like_dom_sf"/>
</dbReference>
<dbReference type="CDD" id="cd00075">
    <property type="entry name" value="HATPase"/>
    <property type="match status" value="1"/>
</dbReference>
<dbReference type="SUPFAM" id="SSF158472">
    <property type="entry name" value="HAMP domain-like"/>
    <property type="match status" value="1"/>
</dbReference>
<dbReference type="SMART" id="SM00091">
    <property type="entry name" value="PAS"/>
    <property type="match status" value="1"/>
</dbReference>
<dbReference type="Proteomes" id="UP001165069">
    <property type="component" value="Unassembled WGS sequence"/>
</dbReference>
<dbReference type="Pfam" id="PF00672">
    <property type="entry name" value="HAMP"/>
    <property type="match status" value="1"/>
</dbReference>
<dbReference type="Gene3D" id="3.30.450.20">
    <property type="entry name" value="PAS domain"/>
    <property type="match status" value="1"/>
</dbReference>
<feature type="domain" description="HAMP" evidence="15">
    <location>
        <begin position="312"/>
        <end position="364"/>
    </location>
</feature>
<comment type="caution">
    <text evidence="16">The sequence shown here is derived from an EMBL/GenBank/DDBJ whole genome shotgun (WGS) entry which is preliminary data.</text>
</comment>
<dbReference type="SMART" id="SM00387">
    <property type="entry name" value="HATPase_c"/>
    <property type="match status" value="1"/>
</dbReference>
<dbReference type="InterPro" id="IPR000014">
    <property type="entry name" value="PAS"/>
</dbReference>
<accession>A0ABQ5QE89</accession>
<dbReference type="Gene3D" id="1.10.287.130">
    <property type="match status" value="1"/>
</dbReference>
<evidence type="ECO:0000256" key="6">
    <source>
        <dbReference type="ARBA" id="ARBA00022692"/>
    </source>
</evidence>
<feature type="domain" description="Histidine kinase" evidence="14">
    <location>
        <begin position="501"/>
        <end position="712"/>
    </location>
</feature>
<evidence type="ECO:0000259" key="14">
    <source>
        <dbReference type="PROSITE" id="PS50109"/>
    </source>
</evidence>
<dbReference type="InterPro" id="IPR004358">
    <property type="entry name" value="Sig_transdc_His_kin-like_C"/>
</dbReference>
<feature type="transmembrane region" description="Helical" evidence="13">
    <location>
        <begin position="110"/>
        <end position="128"/>
    </location>
</feature>
<dbReference type="Pfam" id="PF02518">
    <property type="entry name" value="HATPase_c"/>
    <property type="match status" value="1"/>
</dbReference>
<keyword evidence="7" id="KW-0547">Nucleotide-binding</keyword>
<dbReference type="PROSITE" id="PS50109">
    <property type="entry name" value="HIS_KIN"/>
    <property type="match status" value="1"/>
</dbReference>
<dbReference type="SMART" id="SM00388">
    <property type="entry name" value="HisKA"/>
    <property type="match status" value="1"/>
</dbReference>
<dbReference type="InterPro" id="IPR013656">
    <property type="entry name" value="PAS_4"/>
</dbReference>
<evidence type="ECO:0000256" key="1">
    <source>
        <dbReference type="ARBA" id="ARBA00000085"/>
    </source>
</evidence>
<feature type="transmembrane region" description="Helical" evidence="13">
    <location>
        <begin position="30"/>
        <end position="47"/>
    </location>
</feature>
<evidence type="ECO:0000256" key="8">
    <source>
        <dbReference type="ARBA" id="ARBA00022777"/>
    </source>
</evidence>
<dbReference type="SUPFAM" id="SSF55785">
    <property type="entry name" value="PYP-like sensor domain (PAS domain)"/>
    <property type="match status" value="1"/>
</dbReference>
<dbReference type="PANTHER" id="PTHR42878">
    <property type="entry name" value="TWO-COMPONENT HISTIDINE KINASE"/>
    <property type="match status" value="1"/>
</dbReference>
<dbReference type="PANTHER" id="PTHR42878:SF7">
    <property type="entry name" value="SENSOR HISTIDINE KINASE GLRK"/>
    <property type="match status" value="1"/>
</dbReference>
<comment type="catalytic activity">
    <reaction evidence="1">
        <text>ATP + protein L-histidine = ADP + protein N-phospho-L-histidine.</text>
        <dbReference type="EC" id="2.7.13.3"/>
    </reaction>
</comment>
<dbReference type="CDD" id="cd00130">
    <property type="entry name" value="PAS"/>
    <property type="match status" value="1"/>
</dbReference>
<dbReference type="InterPro" id="IPR003661">
    <property type="entry name" value="HisK_dim/P_dom"/>
</dbReference>
<dbReference type="InterPro" id="IPR036097">
    <property type="entry name" value="HisK_dim/P_sf"/>
</dbReference>
<keyword evidence="5" id="KW-0808">Transferase</keyword>
<keyword evidence="11" id="KW-0902">Two-component regulatory system</keyword>
<keyword evidence="12 13" id="KW-0472">Membrane</keyword>
<dbReference type="InterPro" id="IPR017232">
    <property type="entry name" value="NtrY"/>
</dbReference>
<evidence type="ECO:0000256" key="11">
    <source>
        <dbReference type="ARBA" id="ARBA00023012"/>
    </source>
</evidence>
<evidence type="ECO:0000256" key="7">
    <source>
        <dbReference type="ARBA" id="ARBA00022741"/>
    </source>
</evidence>
<evidence type="ECO:0000256" key="9">
    <source>
        <dbReference type="ARBA" id="ARBA00022840"/>
    </source>
</evidence>
<evidence type="ECO:0000256" key="13">
    <source>
        <dbReference type="SAM" id="Phobius"/>
    </source>
</evidence>
<dbReference type="SMART" id="SM00304">
    <property type="entry name" value="HAMP"/>
    <property type="match status" value="1"/>
</dbReference>
<name>A0ABQ5QE89_9BACT</name>
<evidence type="ECO:0000256" key="10">
    <source>
        <dbReference type="ARBA" id="ARBA00022989"/>
    </source>
</evidence>
<dbReference type="PIRSF" id="PIRSF037532">
    <property type="entry name" value="STHK_NtrY"/>
    <property type="match status" value="1"/>
</dbReference>
<evidence type="ECO:0000256" key="4">
    <source>
        <dbReference type="ARBA" id="ARBA00022553"/>
    </source>
</evidence>
<evidence type="ECO:0000256" key="5">
    <source>
        <dbReference type="ARBA" id="ARBA00022679"/>
    </source>
</evidence>
<dbReference type="InterPro" id="IPR036890">
    <property type="entry name" value="HATPase_C_sf"/>
</dbReference>
<dbReference type="Gene3D" id="3.30.565.10">
    <property type="entry name" value="Histidine kinase-like ATPase, C-terminal domain"/>
    <property type="match status" value="1"/>
</dbReference>
<keyword evidence="10 13" id="KW-1133">Transmembrane helix</keyword>
<evidence type="ECO:0000259" key="15">
    <source>
        <dbReference type="PROSITE" id="PS50885"/>
    </source>
</evidence>
<dbReference type="InterPro" id="IPR005467">
    <property type="entry name" value="His_kinase_dom"/>
</dbReference>
<keyword evidence="8 16" id="KW-0418">Kinase</keyword>
<gene>
    <name evidence="16" type="primary">ntrY</name>
    <name evidence="16" type="ORF">GETHLI_11580</name>
</gene>
<dbReference type="Pfam" id="PF00512">
    <property type="entry name" value="HisKA"/>
    <property type="match status" value="1"/>
</dbReference>
<dbReference type="PRINTS" id="PR00344">
    <property type="entry name" value="BCTRLSENSOR"/>
</dbReference>
<protein>
    <recommendedName>
        <fullName evidence="3">histidine kinase</fullName>
        <ecNumber evidence="3">2.7.13.3</ecNumber>
    </recommendedName>
</protein>
<keyword evidence="4" id="KW-0597">Phosphoprotein</keyword>
<dbReference type="Gene3D" id="6.10.340.10">
    <property type="match status" value="1"/>
</dbReference>
<comment type="subcellular location">
    <subcellularLocation>
        <location evidence="2">Membrane</location>
        <topology evidence="2">Multi-pass membrane protein</topology>
    </subcellularLocation>
</comment>
<keyword evidence="9" id="KW-0067">ATP-binding</keyword>
<evidence type="ECO:0000313" key="16">
    <source>
        <dbReference type="EMBL" id="GLH72656.1"/>
    </source>
</evidence>
<evidence type="ECO:0000256" key="2">
    <source>
        <dbReference type="ARBA" id="ARBA00004141"/>
    </source>
</evidence>
<organism evidence="16 17">
    <name type="scientific">Geothrix limicola</name>
    <dbReference type="NCBI Taxonomy" id="2927978"/>
    <lineage>
        <taxon>Bacteria</taxon>
        <taxon>Pseudomonadati</taxon>
        <taxon>Acidobacteriota</taxon>
        <taxon>Holophagae</taxon>
        <taxon>Holophagales</taxon>
        <taxon>Holophagaceae</taxon>
        <taxon>Geothrix</taxon>
    </lineage>
</organism>
<keyword evidence="6 13" id="KW-0812">Transmembrane</keyword>
<dbReference type="SUPFAM" id="SSF47384">
    <property type="entry name" value="Homodimeric domain of signal transducing histidine kinase"/>
    <property type="match status" value="1"/>
</dbReference>
<evidence type="ECO:0000256" key="3">
    <source>
        <dbReference type="ARBA" id="ARBA00012438"/>
    </source>
</evidence>
<dbReference type="InterPro" id="IPR003594">
    <property type="entry name" value="HATPase_dom"/>
</dbReference>
<evidence type="ECO:0000313" key="17">
    <source>
        <dbReference type="Proteomes" id="UP001165069"/>
    </source>
</evidence>
<dbReference type="InterPro" id="IPR050351">
    <property type="entry name" value="BphY/WalK/GraS-like"/>
</dbReference>
<proteinExistence type="predicted"/>
<dbReference type="InterPro" id="IPR003660">
    <property type="entry name" value="HAMP_dom"/>
</dbReference>
<keyword evidence="17" id="KW-1185">Reference proteome</keyword>
<sequence>MDGSVPPRCIQDSLLEMNPTPKRHPELTRLYVAVGLGVVVLMIIMVYKTVGNRIAGGGLDAPSRWALVALGLLNVLAIGTLLFIVARSIAKLYFERKSGILGSRLRTRMVLTLFIVGIVPSLILFMVGRDFINKNVERWFSPETEVAIRDGQKVAEDLRAAARGRLDFGAERLRASASAEPAAIRVVSGLDLVAVLGGRAEGRTDGGVKGLDMIAESPTPDLDLPEGEATQEYPEGMWLLRRVPRGDGPWVVGIFMPRETLDRLLALEQRYKESQQIRANKDTLQTLPQSTFLFLTMLTLFFAVWSGLALAKSLSEPIRALAKAAQRVGSGDLDVQLPELGEDELAFLARTFNAMTRDLKTNRAAIEAQASRLDQQRAYLDQLLAALPVGVMSWRADGELRTFNAAARAWLGLDAFDPTEARWAEVESLPRLGRLPELLTAVRESGRGVQEEFRLGGEGEGRPVRAILVPLQGGGALAVLEDLSLLAQAEKRAAWQEVARRMAHEVKNPLTPIQLTAQRLLRRGREGRLDPMAVQEGAETILAEVASLSRLVDSFSRFARLPSPQFSPCDPADLLRQVAALYQPNHPDIRWELRLPEEPLSALWDGDMVKRALINFVDNAVSAVAAGAGQGAIALTLSVEGPDLRYDISDDGAGVPEADRERLFEPYFSTKRKGTGLGLAIVRRIAQDHGGDARYEPKEPGSRFSLLLPRKAHARS</sequence>
<feature type="transmembrane region" description="Helical" evidence="13">
    <location>
        <begin position="67"/>
        <end position="89"/>
    </location>
</feature>
<dbReference type="EMBL" id="BSDE01000002">
    <property type="protein sequence ID" value="GLH72656.1"/>
    <property type="molecule type" value="Genomic_DNA"/>
</dbReference>
<dbReference type="CDD" id="cd06225">
    <property type="entry name" value="HAMP"/>
    <property type="match status" value="1"/>
</dbReference>
<dbReference type="GO" id="GO:0016301">
    <property type="term" value="F:kinase activity"/>
    <property type="evidence" value="ECO:0007669"/>
    <property type="project" value="UniProtKB-KW"/>
</dbReference>
<dbReference type="EC" id="2.7.13.3" evidence="3"/>